<dbReference type="AlphaFoldDB" id="A0A2M7W587"/>
<comment type="caution">
    <text evidence="2">The sequence shown here is derived from an EMBL/GenBank/DDBJ whole genome shotgun (WGS) entry which is preliminary data.</text>
</comment>
<evidence type="ECO:0000313" key="3">
    <source>
        <dbReference type="Proteomes" id="UP000228627"/>
    </source>
</evidence>
<sequence>MYSRLLKPPEGKSFFLFGPRGTGKTTWVKSTFPDAVYIDLLEAEVYNDLLANPGRLENLIPKGFKSWIVIDEIQRVPELLNEVHRLIEAPGHKFVLTGSSARKLRKKGHNLLAGRALTFFMHPLTGLELGRDFNLEKSLEFGQLPSVYQEASPKKYLESYVQTYLKEEVEQEGLTRNISAFARFLETASFSQGGL</sequence>
<name>A0A2M7W587_9BACT</name>
<evidence type="ECO:0000259" key="1">
    <source>
        <dbReference type="Pfam" id="PF13173"/>
    </source>
</evidence>
<dbReference type="Proteomes" id="UP000228627">
    <property type="component" value="Unassembled WGS sequence"/>
</dbReference>
<dbReference type="Pfam" id="PF13173">
    <property type="entry name" value="AAA_14"/>
    <property type="match status" value="1"/>
</dbReference>
<dbReference type="InterPro" id="IPR041682">
    <property type="entry name" value="AAA_14"/>
</dbReference>
<dbReference type="PANTHER" id="PTHR43566:SF2">
    <property type="entry name" value="DUF4143 DOMAIN-CONTAINING PROTEIN"/>
    <property type="match status" value="1"/>
</dbReference>
<proteinExistence type="predicted"/>
<dbReference type="EMBL" id="PFQG01000162">
    <property type="protein sequence ID" value="PJA21372.1"/>
    <property type="molecule type" value="Genomic_DNA"/>
</dbReference>
<gene>
    <name evidence="2" type="ORF">COX59_04315</name>
</gene>
<accession>A0A2M7W587</accession>
<protein>
    <submittedName>
        <fullName evidence="2">ATPase</fullName>
    </submittedName>
</protein>
<reference evidence="3" key="1">
    <citation type="submission" date="2017-09" db="EMBL/GenBank/DDBJ databases">
        <title>Depth-based differentiation of microbial function through sediment-hosted aquifers and enrichment of novel symbionts in the deep terrestrial subsurface.</title>
        <authorList>
            <person name="Probst A.J."/>
            <person name="Ladd B."/>
            <person name="Jarett J.K."/>
            <person name="Geller-Mcgrath D.E."/>
            <person name="Sieber C.M.K."/>
            <person name="Emerson J.B."/>
            <person name="Anantharaman K."/>
            <person name="Thomas B.C."/>
            <person name="Malmstrom R."/>
            <person name="Stieglmeier M."/>
            <person name="Klingl A."/>
            <person name="Woyke T."/>
            <person name="Ryan C.M."/>
            <person name="Banfield J.F."/>
        </authorList>
    </citation>
    <scope>NUCLEOTIDE SEQUENCE [LARGE SCALE GENOMIC DNA]</scope>
</reference>
<feature type="non-terminal residue" evidence="2">
    <location>
        <position position="195"/>
    </location>
</feature>
<organism evidence="2 3">
    <name type="scientific">Candidatus Beckwithbacteria bacterium CG_4_10_14_0_2_um_filter_47_25</name>
    <dbReference type="NCBI Taxonomy" id="1974493"/>
    <lineage>
        <taxon>Bacteria</taxon>
        <taxon>Candidatus Beckwithiibacteriota</taxon>
    </lineage>
</organism>
<dbReference type="SUPFAM" id="SSF52540">
    <property type="entry name" value="P-loop containing nucleoside triphosphate hydrolases"/>
    <property type="match status" value="1"/>
</dbReference>
<dbReference type="PANTHER" id="PTHR43566">
    <property type="entry name" value="CONSERVED PROTEIN"/>
    <property type="match status" value="1"/>
</dbReference>
<evidence type="ECO:0000313" key="2">
    <source>
        <dbReference type="EMBL" id="PJA21372.1"/>
    </source>
</evidence>
<dbReference type="InterPro" id="IPR027417">
    <property type="entry name" value="P-loop_NTPase"/>
</dbReference>
<feature type="domain" description="AAA" evidence="1">
    <location>
        <begin position="12"/>
        <end position="125"/>
    </location>
</feature>